<keyword evidence="1" id="KW-0862">Zinc</keyword>
<dbReference type="PIRSF" id="PIRSF018249">
    <property type="entry name" value="MyrA_prd"/>
    <property type="match status" value="1"/>
</dbReference>
<feature type="binding site" evidence="1">
    <location>
        <position position="32"/>
    </location>
    <ligand>
        <name>Zn(2+)</name>
        <dbReference type="ChEBI" id="CHEBI:29105"/>
    </ligand>
</feature>
<keyword evidence="2" id="KW-0949">S-adenosyl-L-methionine</keyword>
<keyword evidence="5" id="KW-0808">Transferase</keyword>
<dbReference type="GO" id="GO:0046872">
    <property type="term" value="F:metal ion binding"/>
    <property type="evidence" value="ECO:0007669"/>
    <property type="project" value="UniProtKB-KW"/>
</dbReference>
<dbReference type="AlphaFoldDB" id="A0A5C8ZSL7"/>
<feature type="domain" description="Methyltransferase type 11" evidence="3">
    <location>
        <begin position="99"/>
        <end position="185"/>
    </location>
</feature>
<dbReference type="Pfam" id="PF21302">
    <property type="entry name" value="Zn_ribbon_RlmA"/>
    <property type="match status" value="1"/>
</dbReference>
<dbReference type="GO" id="GO:0032259">
    <property type="term" value="P:methylation"/>
    <property type="evidence" value="ECO:0007669"/>
    <property type="project" value="UniProtKB-KW"/>
</dbReference>
<feature type="binding site" evidence="1">
    <location>
        <position position="15"/>
    </location>
    <ligand>
        <name>Zn(2+)</name>
        <dbReference type="ChEBI" id="CHEBI:29105"/>
    </ligand>
</feature>
<keyword evidence="1" id="KW-0479">Metal-binding</keyword>
<feature type="binding site" evidence="2">
    <location>
        <position position="74"/>
    </location>
    <ligand>
        <name>S-adenosyl-L-methionine</name>
        <dbReference type="ChEBI" id="CHEBI:59789"/>
    </ligand>
</feature>
<dbReference type="PANTHER" id="PTHR43460:SF1">
    <property type="entry name" value="METHYLTRANSFERASE TYPE 11 DOMAIN-CONTAINING PROTEIN"/>
    <property type="match status" value="1"/>
</dbReference>
<dbReference type="RefSeq" id="WP_148069752.1">
    <property type="nucleotide sequence ID" value="NZ_VRZA01000007.1"/>
</dbReference>
<dbReference type="InterPro" id="IPR048647">
    <property type="entry name" value="RlmA_N"/>
</dbReference>
<feature type="binding site" evidence="2">
    <location>
        <begin position="105"/>
        <end position="106"/>
    </location>
    <ligand>
        <name>S-adenosyl-L-methionine</name>
        <dbReference type="ChEBI" id="CHEBI:59789"/>
    </ligand>
</feature>
<keyword evidence="5" id="KW-0489">Methyltransferase</keyword>
<accession>A0A5C8ZSL7</accession>
<feature type="binding site" evidence="2">
    <location>
        <position position="193"/>
    </location>
    <ligand>
        <name>S-adenosyl-L-methionine</name>
        <dbReference type="ChEBI" id="CHEBI:59789"/>
    </ligand>
</feature>
<dbReference type="Pfam" id="PF08241">
    <property type="entry name" value="Methyltransf_11"/>
    <property type="match status" value="1"/>
</dbReference>
<feature type="binding site" evidence="1">
    <location>
        <position position="28"/>
    </location>
    <ligand>
        <name>Zn(2+)</name>
        <dbReference type="ChEBI" id="CHEBI:29105"/>
    </ligand>
</feature>
<dbReference type="InterPro" id="IPR013216">
    <property type="entry name" value="Methyltransf_11"/>
</dbReference>
<proteinExistence type="predicted"/>
<dbReference type="InterPro" id="IPR029063">
    <property type="entry name" value="SAM-dependent_MTases_sf"/>
</dbReference>
<evidence type="ECO:0000259" key="4">
    <source>
        <dbReference type="Pfam" id="PF21302"/>
    </source>
</evidence>
<dbReference type="SUPFAM" id="SSF53335">
    <property type="entry name" value="S-adenosyl-L-methionine-dependent methyltransferases"/>
    <property type="match status" value="1"/>
</dbReference>
<evidence type="ECO:0000313" key="6">
    <source>
        <dbReference type="Proteomes" id="UP000321039"/>
    </source>
</evidence>
<dbReference type="InterPro" id="IPR016718">
    <property type="entry name" value="rRNA_m1G-MeTrfase_A_prd"/>
</dbReference>
<reference evidence="5 6" key="1">
    <citation type="submission" date="2019-08" db="EMBL/GenBank/DDBJ databases">
        <title>Parahaliea maris sp. nov., isolated from the surface seawater.</title>
        <authorList>
            <person name="Liu Y."/>
        </authorList>
    </citation>
    <scope>NUCLEOTIDE SEQUENCE [LARGE SCALE GENOMIC DNA]</scope>
    <source>
        <strain evidence="5 6">HSLHS9</strain>
    </source>
</reference>
<keyword evidence="6" id="KW-1185">Reference proteome</keyword>
<dbReference type="Proteomes" id="UP000321039">
    <property type="component" value="Unassembled WGS sequence"/>
</dbReference>
<evidence type="ECO:0000313" key="5">
    <source>
        <dbReference type="EMBL" id="TXS90754.1"/>
    </source>
</evidence>
<organism evidence="5 6">
    <name type="scientific">Parahaliea maris</name>
    <dbReference type="NCBI Taxonomy" id="2716870"/>
    <lineage>
        <taxon>Bacteria</taxon>
        <taxon>Pseudomonadati</taxon>
        <taxon>Pseudomonadota</taxon>
        <taxon>Gammaproteobacteria</taxon>
        <taxon>Cellvibrionales</taxon>
        <taxon>Halieaceae</taxon>
        <taxon>Parahaliea</taxon>
    </lineage>
</organism>
<name>A0A5C8ZSL7_9GAMM</name>
<dbReference type="PANTHER" id="PTHR43460">
    <property type="entry name" value="METHYLTRANSFERASE"/>
    <property type="match status" value="1"/>
</dbReference>
<dbReference type="GO" id="GO:0008757">
    <property type="term" value="F:S-adenosylmethionine-dependent methyltransferase activity"/>
    <property type="evidence" value="ECO:0007669"/>
    <property type="project" value="InterPro"/>
</dbReference>
<dbReference type="Gene3D" id="3.40.50.150">
    <property type="entry name" value="Vaccinia Virus protein VP39"/>
    <property type="match status" value="1"/>
</dbReference>
<dbReference type="EMBL" id="VRZA01000007">
    <property type="protein sequence ID" value="TXS90754.1"/>
    <property type="molecule type" value="Genomic_DNA"/>
</dbReference>
<comment type="caution">
    <text evidence="5">The sequence shown here is derived from an EMBL/GenBank/DDBJ whole genome shotgun (WGS) entry which is preliminary data.</text>
</comment>
<feature type="domain" description="23S rRNA (guanine(745)-N(1))-methyltransferase N-terminal" evidence="4">
    <location>
        <begin position="11"/>
        <end position="53"/>
    </location>
</feature>
<evidence type="ECO:0000256" key="2">
    <source>
        <dbReference type="PIRSR" id="PIRSR018249-2"/>
    </source>
</evidence>
<feature type="binding site" evidence="1">
    <location>
        <position position="12"/>
    </location>
    <ligand>
        <name>Zn(2+)</name>
        <dbReference type="ChEBI" id="CHEBI:29105"/>
    </ligand>
</feature>
<dbReference type="InterPro" id="IPR052939">
    <property type="entry name" value="23S_rRNA_MeTrnsfrase_RlmA"/>
</dbReference>
<evidence type="ECO:0000256" key="1">
    <source>
        <dbReference type="PIRSR" id="PIRSR018249-1"/>
    </source>
</evidence>
<protein>
    <submittedName>
        <fullName evidence="5">Methyltransferase domain-containing protein</fullName>
    </submittedName>
</protein>
<sequence>MSAESLQLAWRCPSCQSPLAASERQWLCENNHCFDISRQGHVNLLLAHHKRSKNPGDAKAMLQARRRFLQRGFYQPLARAMAELIGEQAAPGASSRTLLDAGCGEGYYLRELDEQLPGSWHFGGFDIAKDAVLMAAKSNRQHEYVCASSKNIPLEDASVDVVVSVFSPLQFDEIERIVRPGGALLVVGPGPGHLLEIKRAIYSEVRSYAETKSPESFESMASKSLEYSAGIHDSEAWQDVLAMTPFAHHGSAAAKTELLASPPPLLTCDFTLALYRKPGDEK</sequence>
<evidence type="ECO:0000259" key="3">
    <source>
        <dbReference type="Pfam" id="PF08241"/>
    </source>
</evidence>
<gene>
    <name evidence="5" type="ORF">FV139_17395</name>
</gene>